<dbReference type="InterPro" id="IPR050672">
    <property type="entry name" value="FBXO45-Fsn/SPSB_families"/>
</dbReference>
<dbReference type="RefSeq" id="XP_031564816.1">
    <property type="nucleotide sequence ID" value="XM_031708956.1"/>
</dbReference>
<dbReference type="InterPro" id="IPR013320">
    <property type="entry name" value="ConA-like_dom_sf"/>
</dbReference>
<dbReference type="InterPro" id="IPR003877">
    <property type="entry name" value="SPRY_dom"/>
</dbReference>
<feature type="domain" description="SOCS box" evidence="3">
    <location>
        <begin position="11"/>
        <end position="49"/>
    </location>
</feature>
<dbReference type="Pfam" id="PF00622">
    <property type="entry name" value="SPRY"/>
    <property type="match status" value="1"/>
</dbReference>
<dbReference type="Pfam" id="PF07525">
    <property type="entry name" value="SOCS_box"/>
    <property type="match status" value="1"/>
</dbReference>
<accession>A0A6P8IBS2</accession>
<evidence type="ECO:0000259" key="3">
    <source>
        <dbReference type="PROSITE" id="PS50225"/>
    </source>
</evidence>
<gene>
    <name evidence="5" type="primary">LOC116300164</name>
</gene>
<dbReference type="PROSITE" id="PS50188">
    <property type="entry name" value="B302_SPRY"/>
    <property type="match status" value="1"/>
</dbReference>
<dbReference type="OrthoDB" id="5951542at2759"/>
<dbReference type="CDD" id="cd03717">
    <property type="entry name" value="SOCS_SOCS_like"/>
    <property type="match status" value="1"/>
</dbReference>
<evidence type="ECO:0000256" key="1">
    <source>
        <dbReference type="ARBA" id="ARBA00010910"/>
    </source>
</evidence>
<evidence type="ECO:0000313" key="5">
    <source>
        <dbReference type="RefSeq" id="XP_031564816.1"/>
    </source>
</evidence>
<evidence type="ECO:0000313" key="4">
    <source>
        <dbReference type="Proteomes" id="UP000515163"/>
    </source>
</evidence>
<dbReference type="Gene3D" id="2.60.120.920">
    <property type="match status" value="1"/>
</dbReference>
<dbReference type="GeneID" id="116300164"/>
<dbReference type="InterPro" id="IPR043136">
    <property type="entry name" value="B30.2/SPRY_sf"/>
</dbReference>
<dbReference type="PANTHER" id="PTHR12245">
    <property type="entry name" value="SPRY DOMAIN CONTAINING SOCS BOX PROTEIN"/>
    <property type="match status" value="1"/>
</dbReference>
<comment type="similarity">
    <text evidence="1">Belongs to the SPSB family.</text>
</comment>
<dbReference type="SUPFAM" id="SSF49899">
    <property type="entry name" value="Concanavalin A-like lectins/glucanases"/>
    <property type="match status" value="1"/>
</dbReference>
<dbReference type="InParanoid" id="A0A6P8IBS2"/>
<dbReference type="PROSITE" id="PS50225">
    <property type="entry name" value="SOCS"/>
    <property type="match status" value="1"/>
</dbReference>
<reference evidence="5" key="1">
    <citation type="submission" date="2025-08" db="UniProtKB">
        <authorList>
            <consortium name="RefSeq"/>
        </authorList>
    </citation>
    <scope>IDENTIFICATION</scope>
    <source>
        <tissue evidence="5">Tentacle</tissue>
    </source>
</reference>
<organism evidence="4 5">
    <name type="scientific">Actinia tenebrosa</name>
    <name type="common">Australian red waratah sea anemone</name>
    <dbReference type="NCBI Taxonomy" id="6105"/>
    <lineage>
        <taxon>Eukaryota</taxon>
        <taxon>Metazoa</taxon>
        <taxon>Cnidaria</taxon>
        <taxon>Anthozoa</taxon>
        <taxon>Hexacorallia</taxon>
        <taxon>Actiniaria</taxon>
        <taxon>Actiniidae</taxon>
        <taxon>Actinia</taxon>
    </lineage>
</organism>
<dbReference type="SMART" id="SM00969">
    <property type="entry name" value="SOCS_box"/>
    <property type="match status" value="1"/>
</dbReference>
<dbReference type="Gene3D" id="1.10.750.20">
    <property type="entry name" value="SOCS box"/>
    <property type="match status" value="1"/>
</dbReference>
<feature type="domain" description="B30.2/SPRY" evidence="2">
    <location>
        <begin position="30"/>
        <end position="222"/>
    </location>
</feature>
<dbReference type="KEGG" id="aten:116300164"/>
<dbReference type="SMART" id="SM00253">
    <property type="entry name" value="SOCS"/>
    <property type="match status" value="1"/>
</dbReference>
<name>A0A6P8IBS2_ACTTE</name>
<dbReference type="CDD" id="cd11709">
    <property type="entry name" value="SPRY"/>
    <property type="match status" value="1"/>
</dbReference>
<dbReference type="GO" id="GO:0043161">
    <property type="term" value="P:proteasome-mediated ubiquitin-dependent protein catabolic process"/>
    <property type="evidence" value="ECO:0007669"/>
    <property type="project" value="TreeGrafter"/>
</dbReference>
<dbReference type="GO" id="GO:0019005">
    <property type="term" value="C:SCF ubiquitin ligase complex"/>
    <property type="evidence" value="ECO:0007669"/>
    <property type="project" value="TreeGrafter"/>
</dbReference>
<evidence type="ECO:0000259" key="2">
    <source>
        <dbReference type="PROSITE" id="PS50188"/>
    </source>
</evidence>
<sequence>MYSSWLPNCESLQDLCRRVIIRSIGSRRLLHKLPLPNSLTEWLKEYEEPTKFDRKYSTSDVEFSSDDGTISFKGHYFYSTTFIHTPYGHGYKRGKHEWVFYFDNCCGQVAVCLLPAEFCKKRLFNMVPYTGCKVGWSFNQVGSATYEVPMWEEKRKYGSLFDSWDMIGMLLDMEKGTLGFMVNGKELGVAFDQGLLGQEVYPAVSLCARGEKATFVSSLTYI</sequence>
<proteinExistence type="inferred from homology"/>
<protein>
    <submittedName>
        <fullName evidence="5">SPRY domain-containing SOCS box protein 4-like</fullName>
    </submittedName>
</protein>
<dbReference type="Proteomes" id="UP000515163">
    <property type="component" value="Unplaced"/>
</dbReference>
<dbReference type="AlphaFoldDB" id="A0A6P8IBS2"/>
<dbReference type="InterPro" id="IPR001870">
    <property type="entry name" value="B30.2/SPRY"/>
</dbReference>
<keyword evidence="4" id="KW-1185">Reference proteome</keyword>
<dbReference type="InterPro" id="IPR001496">
    <property type="entry name" value="SOCS_box"/>
</dbReference>
<dbReference type="PANTHER" id="PTHR12245:SF16">
    <property type="entry name" value="SPRY DOMAIN-CONTAINING SOCS BOX PROTEIN 3-LIKE"/>
    <property type="match status" value="1"/>
</dbReference>